<accession>A0A645IDX6</accession>
<evidence type="ECO:0000313" key="1">
    <source>
        <dbReference type="EMBL" id="MPN49531.1"/>
    </source>
</evidence>
<dbReference type="EMBL" id="VSSQ01112855">
    <property type="protein sequence ID" value="MPN49531.1"/>
    <property type="molecule type" value="Genomic_DNA"/>
</dbReference>
<proteinExistence type="predicted"/>
<gene>
    <name evidence="1" type="ORF">SDC9_197152</name>
</gene>
<reference evidence="1" key="1">
    <citation type="submission" date="2019-08" db="EMBL/GenBank/DDBJ databases">
        <authorList>
            <person name="Kucharzyk K."/>
            <person name="Murdoch R.W."/>
            <person name="Higgins S."/>
            <person name="Loffler F."/>
        </authorList>
    </citation>
    <scope>NUCLEOTIDE SEQUENCE</scope>
</reference>
<organism evidence="1">
    <name type="scientific">bioreactor metagenome</name>
    <dbReference type="NCBI Taxonomy" id="1076179"/>
    <lineage>
        <taxon>unclassified sequences</taxon>
        <taxon>metagenomes</taxon>
        <taxon>ecological metagenomes</taxon>
    </lineage>
</organism>
<sequence length="65" mass="7150">MLLNGKNCIRSPRIAIKRPAYTPGVYKNGTTGKSHEWLVRMPAEDDIGVGFMGQVAQPLLRGLII</sequence>
<protein>
    <submittedName>
        <fullName evidence="1">Uncharacterized protein</fullName>
    </submittedName>
</protein>
<comment type="caution">
    <text evidence="1">The sequence shown here is derived from an EMBL/GenBank/DDBJ whole genome shotgun (WGS) entry which is preliminary data.</text>
</comment>
<name>A0A645IDX6_9ZZZZ</name>
<dbReference type="AlphaFoldDB" id="A0A645IDX6"/>